<evidence type="ECO:0000256" key="1">
    <source>
        <dbReference type="ARBA" id="ARBA00004651"/>
    </source>
</evidence>
<dbReference type="Pfam" id="PF00528">
    <property type="entry name" value="BPD_transp_1"/>
    <property type="match status" value="1"/>
</dbReference>
<evidence type="ECO:0000313" key="9">
    <source>
        <dbReference type="EMBL" id="PRD55597.1"/>
    </source>
</evidence>
<feature type="transmembrane region" description="Helical" evidence="7">
    <location>
        <begin position="259"/>
        <end position="281"/>
    </location>
</feature>
<feature type="transmembrane region" description="Helical" evidence="7">
    <location>
        <begin position="199"/>
        <end position="221"/>
    </location>
</feature>
<feature type="transmembrane region" description="Helical" evidence="7">
    <location>
        <begin position="154"/>
        <end position="178"/>
    </location>
</feature>
<comment type="subcellular location">
    <subcellularLocation>
        <location evidence="1 7">Cell membrane</location>
        <topology evidence="1 7">Multi-pass membrane protein</topology>
    </subcellularLocation>
</comment>
<evidence type="ECO:0000259" key="8">
    <source>
        <dbReference type="PROSITE" id="PS50928"/>
    </source>
</evidence>
<dbReference type="OrthoDB" id="9785347at2"/>
<dbReference type="SUPFAM" id="SSF161098">
    <property type="entry name" value="MetI-like"/>
    <property type="match status" value="1"/>
</dbReference>
<sequence length="294" mass="32587">MRTIPQQREGRLLLVPLVTFLLVFLSFPALVDIVYALSDVTFQTMRAPELVGLRNFGTVLADPEFWSACWFSLRFGGLTAFIECALGLALAIFLSPIVCRYGWTIAILMLPMMVAPSMVGLMYRLVLHEFAGPLPYYLTLWSGTSPAFLDAGHAFWTLVVVEVLQWTPFAFLLFHVAYISISSEIREAAAMDKAGAWRILWRIELPMMKATIAIALGIRFIDGFRVFDNVFTLTGAGAGGSTTSLSIYIYQSFFKGGQIGQAVAASALLFFTSLIVLYAGGMLKSYRERRRVAA</sequence>
<keyword evidence="10" id="KW-1185">Reference proteome</keyword>
<evidence type="ECO:0000256" key="7">
    <source>
        <dbReference type="RuleBase" id="RU363032"/>
    </source>
</evidence>
<evidence type="ECO:0000256" key="6">
    <source>
        <dbReference type="ARBA" id="ARBA00023136"/>
    </source>
</evidence>
<evidence type="ECO:0000256" key="3">
    <source>
        <dbReference type="ARBA" id="ARBA00022475"/>
    </source>
</evidence>
<feature type="domain" description="ABC transmembrane type-1" evidence="8">
    <location>
        <begin position="69"/>
        <end position="280"/>
    </location>
</feature>
<dbReference type="GO" id="GO:0055085">
    <property type="term" value="P:transmembrane transport"/>
    <property type="evidence" value="ECO:0007669"/>
    <property type="project" value="InterPro"/>
</dbReference>
<feature type="transmembrane region" description="Helical" evidence="7">
    <location>
        <begin position="12"/>
        <end position="37"/>
    </location>
</feature>
<gene>
    <name evidence="9" type="ORF">C5750_07105</name>
</gene>
<keyword evidence="3" id="KW-1003">Cell membrane</keyword>
<dbReference type="Proteomes" id="UP000238563">
    <property type="component" value="Unassembled WGS sequence"/>
</dbReference>
<dbReference type="PROSITE" id="PS50928">
    <property type="entry name" value="ABC_TM1"/>
    <property type="match status" value="1"/>
</dbReference>
<accession>A0A2S9JQU1</accession>
<dbReference type="PANTHER" id="PTHR43005:SF1">
    <property type="entry name" value="SPERMIDINE_PUTRESCINE TRANSPORT SYSTEM PERMEASE PROTEIN"/>
    <property type="match status" value="1"/>
</dbReference>
<evidence type="ECO:0000256" key="4">
    <source>
        <dbReference type="ARBA" id="ARBA00022692"/>
    </source>
</evidence>
<feature type="transmembrane region" description="Helical" evidence="7">
    <location>
        <begin position="101"/>
        <end position="126"/>
    </location>
</feature>
<comment type="caution">
    <text evidence="9">The sequence shown here is derived from an EMBL/GenBank/DDBJ whole genome shotgun (WGS) entry which is preliminary data.</text>
</comment>
<dbReference type="InterPro" id="IPR000515">
    <property type="entry name" value="MetI-like"/>
</dbReference>
<keyword evidence="6 7" id="KW-0472">Membrane</keyword>
<keyword evidence="2 7" id="KW-0813">Transport</keyword>
<proteinExistence type="inferred from homology"/>
<reference evidence="9 10" key="1">
    <citation type="submission" date="2018-02" db="EMBL/GenBank/DDBJ databases">
        <title>The draft genome of Phyllobacterium myrsinacearum DSM5892.</title>
        <authorList>
            <person name="Li L."/>
            <person name="Liu L."/>
            <person name="Zhang X."/>
            <person name="Wang T."/>
        </authorList>
    </citation>
    <scope>NUCLEOTIDE SEQUENCE [LARGE SCALE GENOMIC DNA]</scope>
    <source>
        <strain evidence="9 10">DSM 5892</strain>
    </source>
</reference>
<dbReference type="AlphaFoldDB" id="A0A2S9JQU1"/>
<dbReference type="InterPro" id="IPR035906">
    <property type="entry name" value="MetI-like_sf"/>
</dbReference>
<dbReference type="RefSeq" id="WP_105733825.1">
    <property type="nucleotide sequence ID" value="NZ_SHLH01000003.1"/>
</dbReference>
<dbReference type="CDD" id="cd06261">
    <property type="entry name" value="TM_PBP2"/>
    <property type="match status" value="1"/>
</dbReference>
<dbReference type="EMBL" id="PVBT01000002">
    <property type="protein sequence ID" value="PRD55597.1"/>
    <property type="molecule type" value="Genomic_DNA"/>
</dbReference>
<feature type="transmembrane region" description="Helical" evidence="7">
    <location>
        <begin position="75"/>
        <end position="94"/>
    </location>
</feature>
<comment type="similarity">
    <text evidence="7">Belongs to the binding-protein-dependent transport system permease family.</text>
</comment>
<organism evidence="9 10">
    <name type="scientific">Phyllobacterium myrsinacearum</name>
    <dbReference type="NCBI Taxonomy" id="28101"/>
    <lineage>
        <taxon>Bacteria</taxon>
        <taxon>Pseudomonadati</taxon>
        <taxon>Pseudomonadota</taxon>
        <taxon>Alphaproteobacteria</taxon>
        <taxon>Hyphomicrobiales</taxon>
        <taxon>Phyllobacteriaceae</taxon>
        <taxon>Phyllobacterium</taxon>
    </lineage>
</organism>
<protein>
    <submittedName>
        <fullName evidence="9">ABC transporter permease</fullName>
    </submittedName>
</protein>
<evidence type="ECO:0000313" key="10">
    <source>
        <dbReference type="Proteomes" id="UP000238563"/>
    </source>
</evidence>
<dbReference type="GO" id="GO:0005886">
    <property type="term" value="C:plasma membrane"/>
    <property type="evidence" value="ECO:0007669"/>
    <property type="project" value="UniProtKB-SubCell"/>
</dbReference>
<keyword evidence="4 7" id="KW-0812">Transmembrane</keyword>
<evidence type="ECO:0000256" key="2">
    <source>
        <dbReference type="ARBA" id="ARBA00022448"/>
    </source>
</evidence>
<evidence type="ECO:0000256" key="5">
    <source>
        <dbReference type="ARBA" id="ARBA00022989"/>
    </source>
</evidence>
<name>A0A2S9JQU1_9HYPH</name>
<dbReference type="Gene3D" id="1.10.3720.10">
    <property type="entry name" value="MetI-like"/>
    <property type="match status" value="1"/>
</dbReference>
<dbReference type="PANTHER" id="PTHR43005">
    <property type="entry name" value="BLR7065 PROTEIN"/>
    <property type="match status" value="1"/>
</dbReference>
<keyword evidence="5 7" id="KW-1133">Transmembrane helix</keyword>